<evidence type="ECO:0000256" key="1">
    <source>
        <dbReference type="ARBA" id="ARBA00022679"/>
    </source>
</evidence>
<accession>V2XPW8</accession>
<dbReference type="InterPro" id="IPR011009">
    <property type="entry name" value="Kinase-like_dom_sf"/>
</dbReference>
<dbReference type="EMBL" id="AWSO01000127">
    <property type="protein sequence ID" value="ESK94585.1"/>
    <property type="molecule type" value="Genomic_DNA"/>
</dbReference>
<evidence type="ECO:0000256" key="4">
    <source>
        <dbReference type="ARBA" id="ARBA00022840"/>
    </source>
</evidence>
<evidence type="ECO:0000313" key="8">
    <source>
        <dbReference type="Proteomes" id="UP000017559"/>
    </source>
</evidence>
<evidence type="ECO:0000259" key="6">
    <source>
        <dbReference type="PROSITE" id="PS50011"/>
    </source>
</evidence>
<feature type="compositionally biased region" description="Polar residues" evidence="5">
    <location>
        <begin position="255"/>
        <end position="265"/>
    </location>
</feature>
<dbReference type="PANTHER" id="PTHR44329:SF288">
    <property type="entry name" value="MITOGEN-ACTIVATED PROTEIN KINASE KINASE KINASE 20"/>
    <property type="match status" value="1"/>
</dbReference>
<organism evidence="7 8">
    <name type="scientific">Moniliophthora roreri (strain MCA 2997)</name>
    <name type="common">Cocoa frosty pod rot fungus</name>
    <name type="synonym">Crinipellis roreri</name>
    <dbReference type="NCBI Taxonomy" id="1381753"/>
    <lineage>
        <taxon>Eukaryota</taxon>
        <taxon>Fungi</taxon>
        <taxon>Dikarya</taxon>
        <taxon>Basidiomycota</taxon>
        <taxon>Agaricomycotina</taxon>
        <taxon>Agaricomycetes</taxon>
        <taxon>Agaricomycetidae</taxon>
        <taxon>Agaricales</taxon>
        <taxon>Marasmiineae</taxon>
        <taxon>Marasmiaceae</taxon>
        <taxon>Moniliophthora</taxon>
    </lineage>
</organism>
<dbReference type="InterPro" id="IPR000719">
    <property type="entry name" value="Prot_kinase_dom"/>
</dbReference>
<keyword evidence="2" id="KW-0547">Nucleotide-binding</keyword>
<dbReference type="InterPro" id="IPR011989">
    <property type="entry name" value="ARM-like"/>
</dbReference>
<reference evidence="7 8" key="1">
    <citation type="journal article" date="2014" name="BMC Genomics">
        <title>Genome and secretome analysis of the hemibiotrophic fungal pathogen, Moniliophthora roreri, which causes frosty pod rot disease of cacao: mechanisms of the biotrophic and necrotrophic phases.</title>
        <authorList>
            <person name="Meinhardt L.W."/>
            <person name="Costa G.G.L."/>
            <person name="Thomazella D.P.T."/>
            <person name="Teixeira P.J.P.L."/>
            <person name="Carazzolle M.F."/>
            <person name="Schuster S.C."/>
            <person name="Carlson J.E."/>
            <person name="Guiltinan M.J."/>
            <person name="Mieczkowski P."/>
            <person name="Farmer A."/>
            <person name="Ramaraj T."/>
            <person name="Crozier J."/>
            <person name="Davis R.E."/>
            <person name="Shao J."/>
            <person name="Melnick R.L."/>
            <person name="Pereira G.A.G."/>
            <person name="Bailey B.A."/>
        </authorList>
    </citation>
    <scope>NUCLEOTIDE SEQUENCE [LARGE SCALE GENOMIC DNA]</scope>
    <source>
        <strain evidence="7 8">MCA 2997</strain>
    </source>
</reference>
<dbReference type="PANTHER" id="PTHR44329">
    <property type="entry name" value="SERINE/THREONINE-PROTEIN KINASE TNNI3K-RELATED"/>
    <property type="match status" value="1"/>
</dbReference>
<protein>
    <recommendedName>
        <fullName evidence="6">Protein kinase domain-containing protein</fullName>
    </recommendedName>
</protein>
<feature type="compositionally biased region" description="Polar residues" evidence="5">
    <location>
        <begin position="391"/>
        <end position="403"/>
    </location>
</feature>
<dbReference type="InterPro" id="IPR000225">
    <property type="entry name" value="Armadillo"/>
</dbReference>
<comment type="caution">
    <text evidence="7">The sequence shown here is derived from an EMBL/GenBank/DDBJ whole genome shotgun (WGS) entry which is preliminary data.</text>
</comment>
<dbReference type="STRING" id="1381753.V2XPW8"/>
<proteinExistence type="predicted"/>
<dbReference type="AlphaFoldDB" id="V2XPW8"/>
<dbReference type="SUPFAM" id="SSF48371">
    <property type="entry name" value="ARM repeat"/>
    <property type="match status" value="1"/>
</dbReference>
<evidence type="ECO:0000256" key="3">
    <source>
        <dbReference type="ARBA" id="ARBA00022777"/>
    </source>
</evidence>
<feature type="domain" description="Protein kinase" evidence="6">
    <location>
        <begin position="1"/>
        <end position="257"/>
    </location>
</feature>
<sequence>MIRPEDVSIDESQSLGTGKTYKATYGNQVAAVKILAEEVALEALRARSSLWQSLDHPNVLHIFGVSSEEADPLFIVSEYLPSGDASKYLKENPNADRPQMVMDVASGMQYIHSRGLIHGGLKTSEILIKADGQACIADYGMSEIQSTKNNEAHRYFSPEAWKGMTSKPSDVYAFAMCAFEIFTSTPPWGILPEKHIIRMVCHEDVRPDRPEYSWTVRVGMTDQMWDIIEESWHKEARLRPTFDIIVRLWEAATQGTIGNGSQSGSDRGKLNATPNRRLRVQNPTSPALEDEHDLPPAYEPSGAGIGYNGRITKQPLPSSAKKSTFSGLTPPSSSAPTVQTFDNKIRPLNVVRPPNIQPENLHPGYGAQSHPRHTVSPPPSDDGYDSVPESHYQQGQSVVPSNSLGVSRSLTVSTGFSRLSMNPRTGSDLRSISDVGSIGGSSNSGAANPVLVAQALQVEVKERRNPRAIDECLTKIYLLASQSDKLAQKLITAGVIPTLILLLKTRAAADEPLETVLIALGTLAYDSLSANTIYRTDTTTTLMELFSSSESDDVAALALWTITRLIRTTEIAQGLLKRNLAKQLVDRGLHGGLRGATLSAWCLGNLIQNDAIADSLAEQGFITDIVDHLRHSTNLVASTAEDISSGLFVVARMSRSIKLAKQLAKAGCVDLLAHHLNTSTESSVLHWSARAVGCLMRPNSSDMSKILLQKGTAAGLARFPSVLPTEEVEPLASFAFAIQRFSCAEWGGGTRKALVDAGVVDSLLAALRTAADEPYPQVHIELALAVSFLGDVGGSTIRKEIVNAGGVKILKDLAQNGEPEVKKACNMAATSIAGNIWTRNAASAKTAMNHNWSGGCPEYHPPCPVQYDFGEVTICPEIYGKERARPLPTHFTSTARLEREALHLREHKIAPRRILAGQLNDDDSASGSGNAYDSEAGLNTIKIEEISPLTYSETCLQTGAPFFTPVMPIPRVPMAIDHDEEKTYLLPSHDNSEDGPGSALHCLDVKAKTWDDSVQNLTFSNQCSCNTKVMPSFCGAGIPVMKIGSEKYIFIIGGYFSSPERPERWSSFNTYLTILYIKLSTKEWGVFRYCRRCPVAISTRGCKPLITHSTFFGGMQKLPKDLEDYDNNWQYFAEDIVDSFSVLQFDQEGGALGLDHGESALPASRRSTRLRYGPMNYGNEVQIFLSVGMKGNCSPVGILGLMLSAWVCVTELLQINLDPEECLPSKAAHALILETRTTYTPGLTHRFLSNQHFLSLSSIHSFHRIVLIRI</sequence>
<feature type="region of interest" description="Disordered" evidence="5">
    <location>
        <begin position="255"/>
        <end position="403"/>
    </location>
</feature>
<feature type="compositionally biased region" description="Polar residues" evidence="5">
    <location>
        <begin position="315"/>
        <end position="342"/>
    </location>
</feature>
<keyword evidence="1" id="KW-0808">Transferase</keyword>
<dbReference type="SMART" id="SM00185">
    <property type="entry name" value="ARM"/>
    <property type="match status" value="3"/>
</dbReference>
<dbReference type="SUPFAM" id="SSF56112">
    <property type="entry name" value="Protein kinase-like (PK-like)"/>
    <property type="match status" value="1"/>
</dbReference>
<gene>
    <name evidence="7" type="ORF">Moror_7952</name>
</gene>
<dbReference type="HOGENOM" id="CLU_264010_0_0_1"/>
<dbReference type="KEGG" id="mrr:Moror_7952"/>
<keyword evidence="8" id="KW-1185">Reference proteome</keyword>
<keyword evidence="4" id="KW-0067">ATP-binding</keyword>
<dbReference type="PROSITE" id="PS50011">
    <property type="entry name" value="PROTEIN_KINASE_DOM"/>
    <property type="match status" value="1"/>
</dbReference>
<dbReference type="InterPro" id="IPR001245">
    <property type="entry name" value="Ser-Thr/Tyr_kinase_cat_dom"/>
</dbReference>
<dbReference type="Pfam" id="PF07714">
    <property type="entry name" value="PK_Tyr_Ser-Thr"/>
    <property type="match status" value="1"/>
</dbReference>
<dbReference type="Gene3D" id="1.10.510.10">
    <property type="entry name" value="Transferase(Phosphotransferase) domain 1"/>
    <property type="match status" value="1"/>
</dbReference>
<dbReference type="InterPro" id="IPR016024">
    <property type="entry name" value="ARM-type_fold"/>
</dbReference>
<evidence type="ECO:0000256" key="5">
    <source>
        <dbReference type="SAM" id="MobiDB-lite"/>
    </source>
</evidence>
<dbReference type="InterPro" id="IPR051681">
    <property type="entry name" value="Ser/Thr_Kinases-Pseudokinases"/>
</dbReference>
<evidence type="ECO:0000256" key="2">
    <source>
        <dbReference type="ARBA" id="ARBA00022741"/>
    </source>
</evidence>
<dbReference type="Proteomes" id="UP000017559">
    <property type="component" value="Unassembled WGS sequence"/>
</dbReference>
<evidence type="ECO:0000313" key="7">
    <source>
        <dbReference type="EMBL" id="ESK94585.1"/>
    </source>
</evidence>
<dbReference type="OrthoDB" id="1668230at2759"/>
<name>V2XPW8_MONRO</name>
<keyword evidence="3" id="KW-0418">Kinase</keyword>
<dbReference type="GO" id="GO:0005524">
    <property type="term" value="F:ATP binding"/>
    <property type="evidence" value="ECO:0007669"/>
    <property type="project" value="UniProtKB-KW"/>
</dbReference>
<dbReference type="Gene3D" id="1.25.10.10">
    <property type="entry name" value="Leucine-rich Repeat Variant"/>
    <property type="match status" value="2"/>
</dbReference>
<dbReference type="GO" id="GO:0004674">
    <property type="term" value="F:protein serine/threonine kinase activity"/>
    <property type="evidence" value="ECO:0007669"/>
    <property type="project" value="TreeGrafter"/>
</dbReference>